<keyword evidence="4" id="KW-1185">Reference proteome</keyword>
<feature type="compositionally biased region" description="Polar residues" evidence="1">
    <location>
        <begin position="485"/>
        <end position="504"/>
    </location>
</feature>
<dbReference type="InterPro" id="IPR040976">
    <property type="entry name" value="Pkinase_fungal"/>
</dbReference>
<dbReference type="VEuPathDB" id="FungiDB:AJ78_05985"/>
<feature type="region of interest" description="Disordered" evidence="1">
    <location>
        <begin position="484"/>
        <end position="541"/>
    </location>
</feature>
<reference evidence="3 4" key="1">
    <citation type="submission" date="2015-07" db="EMBL/GenBank/DDBJ databases">
        <title>Emmonsia species relationships and genome sequence.</title>
        <authorList>
            <consortium name="The Broad Institute Genomics Platform"/>
            <person name="Cuomo C.A."/>
            <person name="Munoz J.F."/>
            <person name="Imamovic A."/>
            <person name="Priest M.E."/>
            <person name="Young S."/>
            <person name="Clay O.K."/>
            <person name="McEwen J.G."/>
        </authorList>
    </citation>
    <scope>NUCLEOTIDE SEQUENCE [LARGE SCALE GENOMIC DNA]</scope>
    <source>
        <strain evidence="3 4">UAMH 9510</strain>
    </source>
</reference>
<comment type="caution">
    <text evidence="3">The sequence shown here is derived from an EMBL/GenBank/DDBJ whole genome shotgun (WGS) entry which is preliminary data.</text>
</comment>
<organism evidence="3 4">
    <name type="scientific">Emergomyces pasteurianus Ep9510</name>
    <dbReference type="NCBI Taxonomy" id="1447872"/>
    <lineage>
        <taxon>Eukaryota</taxon>
        <taxon>Fungi</taxon>
        <taxon>Dikarya</taxon>
        <taxon>Ascomycota</taxon>
        <taxon>Pezizomycotina</taxon>
        <taxon>Eurotiomycetes</taxon>
        <taxon>Eurotiomycetidae</taxon>
        <taxon>Onygenales</taxon>
        <taxon>Ajellomycetaceae</taxon>
        <taxon>Emergomyces</taxon>
    </lineage>
</organism>
<evidence type="ECO:0000259" key="2">
    <source>
        <dbReference type="Pfam" id="PF17667"/>
    </source>
</evidence>
<dbReference type="OrthoDB" id="4178017at2759"/>
<evidence type="ECO:0000313" key="4">
    <source>
        <dbReference type="Proteomes" id="UP000182235"/>
    </source>
</evidence>
<evidence type="ECO:0000256" key="1">
    <source>
        <dbReference type="SAM" id="MobiDB-lite"/>
    </source>
</evidence>
<dbReference type="InterPro" id="IPR011009">
    <property type="entry name" value="Kinase-like_dom_sf"/>
</dbReference>
<name>A0A1J9PAH8_9EURO</name>
<protein>
    <recommendedName>
        <fullName evidence="2">Fungal-type protein kinase domain-containing protein</fullName>
    </recommendedName>
</protein>
<dbReference type="SUPFAM" id="SSF56112">
    <property type="entry name" value="Protein kinase-like (PK-like)"/>
    <property type="match status" value="1"/>
</dbReference>
<dbReference type="Gene3D" id="1.10.510.10">
    <property type="entry name" value="Transferase(Phosphotransferase) domain 1"/>
    <property type="match status" value="1"/>
</dbReference>
<dbReference type="Pfam" id="PF17667">
    <property type="entry name" value="Pkinase_fungal"/>
    <property type="match status" value="1"/>
</dbReference>
<proteinExistence type="predicted"/>
<sequence>MATSKSEIISSCPIGNQLDAFHDLYDACVSTTSKAEEEITNRRNRILDLILLLLNLPACRLLPSDSGSGTLLSDVAKLTSNQFEPERIIPLLKAIRDKQCDETIWNKVYEAVTESTPPPRPVPSFRPTPLTNNTSSIVNSSEYRIDFDPVLKEELGDLYVDVPGFYEKFFQSIDRLEPAAQEILERCSEGEDPLYREGVGWRGWPEGAKERDVLDWLQRTIEEFIRLFGEHAPDRKIQRRPLAQPNKPIRGSTAERKLDIGFVDDSNATKDAKYDWSHILVPGELKNDPQYDKPARLDLGRYVREVITAQDRRRFVHGFTLCGQNMRLWLFNRLGGIASEQININNDGLRFISAIFGYLLMTEEQLGFDPTIITGDNNQRYIEIERNGEKERLNIDEVITRRACVAGRATTCWKAHRDGDESKTPLVIKDSWQYPERGEEGELLREARQKDVVNVARYYHHETVRVGDGEDDIHTGVRKGLDITKASNYRSNQSRPSLSRSVSRTARKDGTSSRKRSSTSIEAPLPPSKRQSVSPIKRNINEEIPNRVHRRVIVEDYGKPISKSRYRVALLQALEGCIEGYMSLYEKAGLIQSDISPYNLMINEGDGDGTFRSFLIDLDLAIRWNREVSSGARGKTGTRAFMSIGVLLGEGHSFMHDLESFFWVLFWICIHYEGPDKAKVDEDFEKWNFLGMEELAKLKKGEIGDEQDFNSSAKKKFTSYYQPLVPWVNRLRREVFPDGKRWKKEDQGLPGRMKKILREACADPKVQ</sequence>
<dbReference type="Proteomes" id="UP000182235">
    <property type="component" value="Unassembled WGS sequence"/>
</dbReference>
<dbReference type="STRING" id="1447872.A0A1J9PAH8"/>
<dbReference type="PANTHER" id="PTHR38248:SF2">
    <property type="entry name" value="FUNK1 11"/>
    <property type="match status" value="1"/>
</dbReference>
<accession>A0A1J9PAH8</accession>
<dbReference type="AlphaFoldDB" id="A0A1J9PAH8"/>
<dbReference type="PANTHER" id="PTHR38248">
    <property type="entry name" value="FUNK1 6"/>
    <property type="match status" value="1"/>
</dbReference>
<feature type="domain" description="Fungal-type protein kinase" evidence="2">
    <location>
        <begin position="257"/>
        <end position="669"/>
    </location>
</feature>
<dbReference type="EMBL" id="LGRN01000288">
    <property type="protein sequence ID" value="OJD13569.1"/>
    <property type="molecule type" value="Genomic_DNA"/>
</dbReference>
<gene>
    <name evidence="3" type="ORF">AJ78_05985</name>
</gene>
<evidence type="ECO:0000313" key="3">
    <source>
        <dbReference type="EMBL" id="OJD13569.1"/>
    </source>
</evidence>